<dbReference type="InterPro" id="IPR000639">
    <property type="entry name" value="Epox_hydrolase-like"/>
</dbReference>
<protein>
    <submittedName>
        <fullName evidence="3">Proline iminopeptidase</fullName>
    </submittedName>
</protein>
<sequence length="334" mass="37948">MFKAFLITLSLLLCLNCSALLAKTNENPLPKPYGQGTYIKSKFGQIYFEADGEGTPVVMLNGGPGAARTIFWGALDFLKPHGFQIIYFDETGVGRATRKIPEKFSPTITVEDIETLRKHLNVPKLVLAGHSYGGIPAVQYALTYPDRVENLIMLSASADGVSQQMNVDAAKYLRKTFFPQKWEQLESIRAKGLLTSSPEYMKAFYNREIGNMSDWYDPSKRSGLRKYRSRDKRDGSNLNVYFDMAGLDPEVKISGTLKNVVIDETMFKNFNIPTLIINGRKDWKTTPEMAYRFYKMLPKGTATLKFLEHTGHWTWAEQPEEFAETLTQFLTTKR</sequence>
<evidence type="ECO:0000313" key="3">
    <source>
        <dbReference type="EMBL" id="GHG01351.1"/>
    </source>
</evidence>
<dbReference type="InterPro" id="IPR000073">
    <property type="entry name" value="AB_hydrolase_1"/>
</dbReference>
<accession>A0A919END6</accession>
<keyword evidence="1" id="KW-0732">Signal</keyword>
<reference evidence="3" key="1">
    <citation type="journal article" date="2014" name="Int. J. Syst. Evol. Microbiol.">
        <title>Complete genome sequence of Corynebacterium casei LMG S-19264T (=DSM 44701T), isolated from a smear-ripened cheese.</title>
        <authorList>
            <consortium name="US DOE Joint Genome Institute (JGI-PGF)"/>
            <person name="Walter F."/>
            <person name="Albersmeier A."/>
            <person name="Kalinowski J."/>
            <person name="Ruckert C."/>
        </authorList>
    </citation>
    <scope>NUCLEOTIDE SEQUENCE</scope>
    <source>
        <strain evidence="3">KCTC 42731</strain>
    </source>
</reference>
<dbReference type="InterPro" id="IPR050266">
    <property type="entry name" value="AB_hydrolase_sf"/>
</dbReference>
<dbReference type="PANTHER" id="PTHR43798">
    <property type="entry name" value="MONOACYLGLYCEROL LIPASE"/>
    <property type="match status" value="1"/>
</dbReference>
<dbReference type="RefSeq" id="WP_189772800.1">
    <property type="nucleotide sequence ID" value="NZ_BNCK01000008.1"/>
</dbReference>
<dbReference type="Gene3D" id="3.40.50.1820">
    <property type="entry name" value="alpha/beta hydrolase"/>
    <property type="match status" value="1"/>
</dbReference>
<comment type="caution">
    <text evidence="3">The sequence shown here is derived from an EMBL/GenBank/DDBJ whole genome shotgun (WGS) entry which is preliminary data.</text>
</comment>
<name>A0A919END6_9GAMM</name>
<feature type="chain" id="PRO_5037908412" evidence="1">
    <location>
        <begin position="23"/>
        <end position="334"/>
    </location>
</feature>
<evidence type="ECO:0000313" key="4">
    <source>
        <dbReference type="Proteomes" id="UP000623842"/>
    </source>
</evidence>
<dbReference type="GO" id="GO:0003824">
    <property type="term" value="F:catalytic activity"/>
    <property type="evidence" value="ECO:0007669"/>
    <property type="project" value="InterPro"/>
</dbReference>
<dbReference type="PANTHER" id="PTHR43798:SF33">
    <property type="entry name" value="HYDROLASE, PUTATIVE (AFU_ORTHOLOGUE AFUA_2G14860)-RELATED"/>
    <property type="match status" value="1"/>
</dbReference>
<evidence type="ECO:0000259" key="2">
    <source>
        <dbReference type="Pfam" id="PF00561"/>
    </source>
</evidence>
<dbReference type="EMBL" id="BNCK01000008">
    <property type="protein sequence ID" value="GHG01351.1"/>
    <property type="molecule type" value="Genomic_DNA"/>
</dbReference>
<dbReference type="PRINTS" id="PR00412">
    <property type="entry name" value="EPOXHYDRLASE"/>
</dbReference>
<gene>
    <name evidence="3" type="primary">pip3</name>
    <name evidence="3" type="ORF">GCM10017161_32530</name>
</gene>
<dbReference type="PRINTS" id="PR00111">
    <property type="entry name" value="ABHYDROLASE"/>
</dbReference>
<feature type="domain" description="AB hydrolase-1" evidence="2">
    <location>
        <begin position="56"/>
        <end position="314"/>
    </location>
</feature>
<dbReference type="Pfam" id="PF00561">
    <property type="entry name" value="Abhydrolase_1"/>
    <property type="match status" value="1"/>
</dbReference>
<dbReference type="SUPFAM" id="SSF53474">
    <property type="entry name" value="alpha/beta-Hydrolases"/>
    <property type="match status" value="1"/>
</dbReference>
<keyword evidence="4" id="KW-1185">Reference proteome</keyword>
<dbReference type="AlphaFoldDB" id="A0A919END6"/>
<organism evidence="3 4">
    <name type="scientific">Thalassotalea marina</name>
    <dbReference type="NCBI Taxonomy" id="1673741"/>
    <lineage>
        <taxon>Bacteria</taxon>
        <taxon>Pseudomonadati</taxon>
        <taxon>Pseudomonadota</taxon>
        <taxon>Gammaproteobacteria</taxon>
        <taxon>Alteromonadales</taxon>
        <taxon>Colwelliaceae</taxon>
        <taxon>Thalassotalea</taxon>
    </lineage>
</organism>
<dbReference type="Proteomes" id="UP000623842">
    <property type="component" value="Unassembled WGS sequence"/>
</dbReference>
<proteinExistence type="predicted"/>
<reference evidence="3" key="2">
    <citation type="submission" date="2020-09" db="EMBL/GenBank/DDBJ databases">
        <authorList>
            <person name="Sun Q."/>
            <person name="Kim S."/>
        </authorList>
    </citation>
    <scope>NUCLEOTIDE SEQUENCE</scope>
    <source>
        <strain evidence="3">KCTC 42731</strain>
    </source>
</reference>
<feature type="signal peptide" evidence="1">
    <location>
        <begin position="1"/>
        <end position="22"/>
    </location>
</feature>
<evidence type="ECO:0000256" key="1">
    <source>
        <dbReference type="SAM" id="SignalP"/>
    </source>
</evidence>
<dbReference type="InterPro" id="IPR029058">
    <property type="entry name" value="AB_hydrolase_fold"/>
</dbReference>
<dbReference type="GO" id="GO:0016020">
    <property type="term" value="C:membrane"/>
    <property type="evidence" value="ECO:0007669"/>
    <property type="project" value="TreeGrafter"/>
</dbReference>